<dbReference type="PANTHER" id="PTHR20882">
    <property type="entry name" value="CYTOPLASMIC TRNA 2-THIOLATION PROTEIN 2"/>
    <property type="match status" value="1"/>
</dbReference>
<name>A0ABR4NUT0_9SACH</name>
<evidence type="ECO:0000313" key="5">
    <source>
        <dbReference type="Proteomes" id="UP001623330"/>
    </source>
</evidence>
<evidence type="ECO:0000256" key="3">
    <source>
        <dbReference type="HAMAP-Rule" id="MF_03054"/>
    </source>
</evidence>
<keyword evidence="1 3" id="KW-0963">Cytoplasm</keyword>
<comment type="pathway">
    <text evidence="3">tRNA modification; 5-methoxycarbonylmethyl-2-thiouridine-tRNA biosynthesis.</text>
</comment>
<evidence type="ECO:0000256" key="2">
    <source>
        <dbReference type="ARBA" id="ARBA00022694"/>
    </source>
</evidence>
<keyword evidence="2 3" id="KW-0819">tRNA processing</keyword>
<evidence type="ECO:0000256" key="1">
    <source>
        <dbReference type="ARBA" id="ARBA00022490"/>
    </source>
</evidence>
<dbReference type="HAMAP" id="MF_03054">
    <property type="entry name" value="CTU2"/>
    <property type="match status" value="1"/>
</dbReference>
<dbReference type="InterPro" id="IPR019407">
    <property type="entry name" value="CTU2"/>
</dbReference>
<comment type="function">
    <text evidence="3">Plays a central role in 2-thiolation of mcm(5)S(2)U at tRNA wobble positions of tRNA(Lys), tRNA(Glu) and tRNA(Gln). May act by forming a heterodimer with NCS6 that ligates sulfur from thiocarboxylated URM1 onto the uridine of tRNAs at wobble position. Prior mcm(5) tRNA modification by the elongator complex is required for 2-thiolation. May also be involved in protein urmylation.</text>
</comment>
<proteinExistence type="inferred from homology"/>
<dbReference type="EMBL" id="JBEVYD010000005">
    <property type="protein sequence ID" value="KAL3232475.1"/>
    <property type="molecule type" value="Genomic_DNA"/>
</dbReference>
<dbReference type="InterPro" id="IPR014729">
    <property type="entry name" value="Rossmann-like_a/b/a_fold"/>
</dbReference>
<dbReference type="Pfam" id="PF10288">
    <property type="entry name" value="CTU2"/>
    <property type="match status" value="1"/>
</dbReference>
<dbReference type="PANTHER" id="PTHR20882:SF14">
    <property type="entry name" value="CYTOPLASMIC TRNA 2-THIOLATION PROTEIN 2"/>
    <property type="match status" value="1"/>
</dbReference>
<gene>
    <name evidence="3" type="primary">NCS2</name>
    <name evidence="3" type="synonym">CTU2</name>
    <name evidence="4" type="ORF">RNJ44_04391</name>
</gene>
<accession>A0ABR4NUT0</accession>
<comment type="caution">
    <text evidence="4">The sequence shown here is derived from an EMBL/GenBank/DDBJ whole genome shotgun (WGS) entry which is preliminary data.</text>
</comment>
<reference evidence="4 5" key="1">
    <citation type="submission" date="2024-05" db="EMBL/GenBank/DDBJ databases">
        <title>Long read based assembly of the Candida bracarensis genome reveals expanded adhesin content.</title>
        <authorList>
            <person name="Marcet-Houben M."/>
            <person name="Ksiezopolska E."/>
            <person name="Gabaldon T."/>
        </authorList>
    </citation>
    <scope>NUCLEOTIDE SEQUENCE [LARGE SCALE GENOMIC DNA]</scope>
    <source>
        <strain evidence="4 5">CBM6</strain>
    </source>
</reference>
<sequence>MKMSGDICQRCKKEEAIIISRKETFCAECFKHFVMQKQRKQMMSDDYFREIFKVMYKDRIRSSEEAELQNKNSTILVPLSLGSSSLMLLDIVHLTLLEQRAQHKKTGFNVDVLICYKEGDEKSFQQIVTAVKELSESRFKENRDEIRFHLLSLDNFFKLNSEELHRIVLHNVDFTGKIDSLSEADPQALNLETILASCPNRSTREDLLTFITTHLVKKYAYQHGQKAILWGHSMTRLADEIISYVVKGRGSQIASSLNSTDFDEDYGKSFKNLYPLKDILLAEVDAYCATFGLNKFLINYDLLNNLLISKPEKKQVGGSTRLVKNMTINELARKYFNDIEGEYSNIIATVLRTGDKLAEPTAPDGVRKCAVCKSKIYDDVSKWLRDITVNVPHPVETELEKELYDKWSTSQIGIEASAYYKLRDSTWSHGSDADLCYGCIVTMQGVKNMNLTWPKNNEKELENILNEYSLE</sequence>
<comment type="subcellular location">
    <subcellularLocation>
        <location evidence="3">Cytoplasm</location>
    </subcellularLocation>
</comment>
<evidence type="ECO:0000313" key="4">
    <source>
        <dbReference type="EMBL" id="KAL3232475.1"/>
    </source>
</evidence>
<dbReference type="Proteomes" id="UP001623330">
    <property type="component" value="Unassembled WGS sequence"/>
</dbReference>
<organism evidence="4 5">
    <name type="scientific">Nakaseomyces bracarensis</name>
    <dbReference type="NCBI Taxonomy" id="273131"/>
    <lineage>
        <taxon>Eukaryota</taxon>
        <taxon>Fungi</taxon>
        <taxon>Dikarya</taxon>
        <taxon>Ascomycota</taxon>
        <taxon>Saccharomycotina</taxon>
        <taxon>Saccharomycetes</taxon>
        <taxon>Saccharomycetales</taxon>
        <taxon>Saccharomycetaceae</taxon>
        <taxon>Nakaseomyces</taxon>
    </lineage>
</organism>
<dbReference type="Gene3D" id="3.40.50.620">
    <property type="entry name" value="HUPs"/>
    <property type="match status" value="1"/>
</dbReference>
<comment type="similarity">
    <text evidence="3">Belongs to the CTU2/NCS2 family.</text>
</comment>
<keyword evidence="5" id="KW-1185">Reference proteome</keyword>
<protein>
    <recommendedName>
        <fullName evidence="3">Cytoplasmic tRNA 2-thiolation protein 2</fullName>
    </recommendedName>
</protein>
<dbReference type="SUPFAM" id="SSF52402">
    <property type="entry name" value="Adenine nucleotide alpha hydrolases-like"/>
    <property type="match status" value="1"/>
</dbReference>